<organism evidence="3 4">
    <name type="scientific">Clostridium manihotivorum</name>
    <dbReference type="NCBI Taxonomy" id="2320868"/>
    <lineage>
        <taxon>Bacteria</taxon>
        <taxon>Bacillati</taxon>
        <taxon>Bacillota</taxon>
        <taxon>Clostridia</taxon>
        <taxon>Eubacteriales</taxon>
        <taxon>Clostridiaceae</taxon>
        <taxon>Clostridium</taxon>
    </lineage>
</organism>
<keyword evidence="4" id="KW-1185">Reference proteome</keyword>
<dbReference type="RefSeq" id="WP_128214202.1">
    <property type="nucleotide sequence ID" value="NZ_CP025746.1"/>
</dbReference>
<protein>
    <recommendedName>
        <fullName evidence="5">Lipoprotein</fullName>
    </recommendedName>
</protein>
<dbReference type="Proteomes" id="UP000286268">
    <property type="component" value="Chromosome"/>
</dbReference>
<dbReference type="EMBL" id="CP025746">
    <property type="protein sequence ID" value="QAA33479.1"/>
    <property type="molecule type" value="Genomic_DNA"/>
</dbReference>
<feature type="compositionally biased region" description="Polar residues" evidence="1">
    <location>
        <begin position="21"/>
        <end position="35"/>
    </location>
</feature>
<dbReference type="KEGG" id="cmah:C1I91_18510"/>
<feature type="region of interest" description="Disordered" evidence="1">
    <location>
        <begin position="21"/>
        <end position="95"/>
    </location>
</feature>
<proteinExistence type="predicted"/>
<evidence type="ECO:0000313" key="4">
    <source>
        <dbReference type="Proteomes" id="UP000286268"/>
    </source>
</evidence>
<evidence type="ECO:0008006" key="5">
    <source>
        <dbReference type="Google" id="ProtNLM"/>
    </source>
</evidence>
<accession>A0A410DWL3</accession>
<dbReference type="AlphaFoldDB" id="A0A410DWL3"/>
<dbReference type="OrthoDB" id="1911515at2"/>
<gene>
    <name evidence="3" type="ORF">C1I91_18510</name>
</gene>
<dbReference type="PROSITE" id="PS51257">
    <property type="entry name" value="PROKAR_LIPOPROTEIN"/>
    <property type="match status" value="1"/>
</dbReference>
<name>A0A410DWL3_9CLOT</name>
<sequence>MKKLRLCPLVLVLFLTACSSNSTGSNTSKQTPDTQANNTTSASTNNSDSNNNASSTNNSSEANKNNQNTAKNNSDSSSKKTTTPSSTAQVKSYTDQEITEKTKNYILNGQGNKAEAEKLNWSKTFLEKVNIPSLYKKYVTNGGKKDDVASFAAYMTKNAPIQNNWQDLFKKDLQDTYGEKVARIEHLQGDSYQAYVQKEGKEVPFVVVSARTGYFHG</sequence>
<reference evidence="3 4" key="1">
    <citation type="submission" date="2018-01" db="EMBL/GenBank/DDBJ databases">
        <title>Genome Sequencing and Assembly of Anaerobacter polyendosporus strain CT4.</title>
        <authorList>
            <person name="Tachaapaikoon C."/>
            <person name="Sutheeworapong S."/>
            <person name="Jenjaroenpun P."/>
            <person name="Wongsurawat T."/>
            <person name="Nookeaw I."/>
            <person name="Cheawchanlertfa P."/>
            <person name="Kosugi A."/>
            <person name="Cheevadhanarak S."/>
            <person name="Ratanakhanokchai K."/>
        </authorList>
    </citation>
    <scope>NUCLEOTIDE SEQUENCE [LARGE SCALE GENOMIC DNA]</scope>
    <source>
        <strain evidence="3 4">CT4</strain>
    </source>
</reference>
<keyword evidence="2" id="KW-0732">Signal</keyword>
<evidence type="ECO:0000313" key="3">
    <source>
        <dbReference type="EMBL" id="QAA33479.1"/>
    </source>
</evidence>
<evidence type="ECO:0000256" key="2">
    <source>
        <dbReference type="SAM" id="SignalP"/>
    </source>
</evidence>
<feature type="signal peptide" evidence="2">
    <location>
        <begin position="1"/>
        <end position="24"/>
    </location>
</feature>
<feature type="compositionally biased region" description="Low complexity" evidence="1">
    <location>
        <begin position="36"/>
        <end position="87"/>
    </location>
</feature>
<feature type="chain" id="PRO_5039100574" description="Lipoprotein" evidence="2">
    <location>
        <begin position="25"/>
        <end position="217"/>
    </location>
</feature>
<evidence type="ECO:0000256" key="1">
    <source>
        <dbReference type="SAM" id="MobiDB-lite"/>
    </source>
</evidence>